<dbReference type="GO" id="GO:0016740">
    <property type="term" value="F:transferase activity"/>
    <property type="evidence" value="ECO:0007669"/>
    <property type="project" value="UniProtKB-KW"/>
</dbReference>
<name>A0A2P2PXR2_RHIMU</name>
<sequence>MGHQTTANVCWPFPYNQVVSRHIVYYILNQAADRAVGRFTIHQGFPTPITHLFDFFS</sequence>
<dbReference type="AlphaFoldDB" id="A0A2P2PXR2"/>
<keyword evidence="1" id="KW-0808">Transferase</keyword>
<proteinExistence type="predicted"/>
<reference evidence="1" key="1">
    <citation type="submission" date="2018-02" db="EMBL/GenBank/DDBJ databases">
        <title>Rhizophora mucronata_Transcriptome.</title>
        <authorList>
            <person name="Meera S.P."/>
            <person name="Sreeshan A."/>
            <person name="Augustine A."/>
        </authorList>
    </citation>
    <scope>NUCLEOTIDE SEQUENCE</scope>
    <source>
        <tissue evidence="1">Leaf</tissue>
    </source>
</reference>
<organism evidence="1">
    <name type="scientific">Rhizophora mucronata</name>
    <name type="common">Asiatic mangrove</name>
    <dbReference type="NCBI Taxonomy" id="61149"/>
    <lineage>
        <taxon>Eukaryota</taxon>
        <taxon>Viridiplantae</taxon>
        <taxon>Streptophyta</taxon>
        <taxon>Embryophyta</taxon>
        <taxon>Tracheophyta</taxon>
        <taxon>Spermatophyta</taxon>
        <taxon>Magnoliopsida</taxon>
        <taxon>eudicotyledons</taxon>
        <taxon>Gunneridae</taxon>
        <taxon>Pentapetalae</taxon>
        <taxon>rosids</taxon>
        <taxon>fabids</taxon>
        <taxon>Malpighiales</taxon>
        <taxon>Rhizophoraceae</taxon>
        <taxon>Rhizophora</taxon>
    </lineage>
</organism>
<dbReference type="EMBL" id="GGEC01078955">
    <property type="protein sequence ID" value="MBX59439.1"/>
    <property type="molecule type" value="Transcribed_RNA"/>
</dbReference>
<protein>
    <submittedName>
        <fullName evidence="1">Glycosyltransferase</fullName>
    </submittedName>
</protein>
<accession>A0A2P2PXR2</accession>
<evidence type="ECO:0000313" key="1">
    <source>
        <dbReference type="EMBL" id="MBX59439.1"/>
    </source>
</evidence>